<dbReference type="OrthoDB" id="9793083at2"/>
<dbReference type="PANTHER" id="PTHR43433:SF5">
    <property type="entry name" value="AB HYDROLASE-1 DOMAIN-CONTAINING PROTEIN"/>
    <property type="match status" value="1"/>
</dbReference>
<evidence type="ECO:0000313" key="4">
    <source>
        <dbReference type="Proteomes" id="UP000053096"/>
    </source>
</evidence>
<evidence type="ECO:0000259" key="1">
    <source>
        <dbReference type="Pfam" id="PF00561"/>
    </source>
</evidence>
<keyword evidence="5" id="KW-1185">Reference proteome</keyword>
<evidence type="ECO:0000313" key="2">
    <source>
        <dbReference type="EMBL" id="ANY17808.1"/>
    </source>
</evidence>
<dbReference type="PANTHER" id="PTHR43433">
    <property type="entry name" value="HYDROLASE, ALPHA/BETA FOLD FAMILY PROTEIN"/>
    <property type="match status" value="1"/>
</dbReference>
<dbReference type="AlphaFoldDB" id="A0A0J6C761"/>
<dbReference type="GO" id="GO:0042952">
    <property type="term" value="P:beta-ketoadipate pathway"/>
    <property type="evidence" value="ECO:0007669"/>
    <property type="project" value="InterPro"/>
</dbReference>
<dbReference type="RefSeq" id="WP_043206846.1">
    <property type="nucleotide sequence ID" value="NZ_CAJGUP010000063.1"/>
</dbReference>
<dbReference type="Proteomes" id="UP000092950">
    <property type="component" value="Chromosome"/>
</dbReference>
<dbReference type="InterPro" id="IPR050471">
    <property type="entry name" value="AB_hydrolase"/>
</dbReference>
<dbReference type="GO" id="GO:0047570">
    <property type="term" value="F:3-oxoadipate enol-lactonase activity"/>
    <property type="evidence" value="ECO:0007669"/>
    <property type="project" value="UniProtKB-EC"/>
</dbReference>
<name>A0A0J6C761_9BORD</name>
<sequence length="259" mass="28351">MPYADLSQARLYYVVDGPADAPALVLSNSLGTNADMWARQVPALAKHFRVVRYDTRGHGRSSVPDGEYRFEQLAGDVVELLDHLGIARAHFCGLSMGGPTGLTLALDHASRIDRLVLCNTAARIGSAQGWTDRIAAVQKQTLSAMAPALVERWLTEGYRQREPGLSQVLVDMLRRTPDAGYNGNCAALRDADLRARLGEIRARTLVIAGTHDLAATPADGRYLAEHIAGARYVELNTSHISNWEDPETFTREVLAFLTE</sequence>
<organism evidence="3 4">
    <name type="scientific">Bordetella pseudohinzii</name>
    <dbReference type="NCBI Taxonomy" id="1331258"/>
    <lineage>
        <taxon>Bacteria</taxon>
        <taxon>Pseudomonadati</taxon>
        <taxon>Pseudomonadota</taxon>
        <taxon>Betaproteobacteria</taxon>
        <taxon>Burkholderiales</taxon>
        <taxon>Alcaligenaceae</taxon>
        <taxon>Bordetella</taxon>
    </lineage>
</organism>
<accession>A0A0M7F7I0</accession>
<dbReference type="Gene3D" id="3.40.50.1820">
    <property type="entry name" value="alpha/beta hydrolase"/>
    <property type="match status" value="1"/>
</dbReference>
<dbReference type="InterPro" id="IPR026968">
    <property type="entry name" value="PcaD/CatD"/>
</dbReference>
<dbReference type="SUPFAM" id="SSF53474">
    <property type="entry name" value="alpha/beta-Hydrolases"/>
    <property type="match status" value="1"/>
</dbReference>
<reference evidence="3 4" key="1">
    <citation type="submission" date="2015-09" db="EMBL/GenBank/DDBJ databases">
        <authorList>
            <person name="Jackson K.R."/>
            <person name="Lunt B.L."/>
            <person name="Fisher J.N.B."/>
            <person name="Gardner A.V."/>
            <person name="Bailey M.E."/>
            <person name="Deus L.M."/>
            <person name="Earl A.S."/>
            <person name="Gibby P.D."/>
            <person name="Hartmann K.A."/>
            <person name="Liu J.E."/>
            <person name="Manci A.M."/>
            <person name="Nielsen D.A."/>
            <person name="Solomon M.B."/>
            <person name="Breakwell D.P."/>
            <person name="Burnett S.H."/>
            <person name="Grose J.H."/>
        </authorList>
    </citation>
    <scope>NUCLEOTIDE SEQUENCE [LARGE SCALE GENOMIC DNA]</scope>
    <source>
        <strain evidence="3 4">2789STDY5608636</strain>
    </source>
</reference>
<dbReference type="InterPro" id="IPR000073">
    <property type="entry name" value="AB_hydrolase_1"/>
</dbReference>
<protein>
    <submittedName>
        <fullName evidence="2 3">3-oxoadipate enol-lactonase</fullName>
        <ecNumber evidence="3">3.1.1.24</ecNumber>
    </submittedName>
</protein>
<dbReference type="Pfam" id="PF00561">
    <property type="entry name" value="Abhydrolase_1"/>
    <property type="match status" value="1"/>
</dbReference>
<feature type="domain" description="AB hydrolase-1" evidence="1">
    <location>
        <begin position="22"/>
        <end position="246"/>
    </location>
</feature>
<proteinExistence type="predicted"/>
<dbReference type="KEGG" id="bpdz:BBN53_19110"/>
<dbReference type="InterPro" id="IPR029058">
    <property type="entry name" value="AB_hydrolase_fold"/>
</dbReference>
<dbReference type="EC" id="3.1.1.24" evidence="3"/>
<dbReference type="PRINTS" id="PR00111">
    <property type="entry name" value="ABHYDROLASE"/>
</dbReference>
<dbReference type="NCBIfam" id="TIGR02427">
    <property type="entry name" value="protocat_pcaD"/>
    <property type="match status" value="1"/>
</dbReference>
<evidence type="ECO:0000313" key="3">
    <source>
        <dbReference type="EMBL" id="CUI77139.1"/>
    </source>
</evidence>
<dbReference type="EMBL" id="CP016440">
    <property type="protein sequence ID" value="ANY17808.1"/>
    <property type="molecule type" value="Genomic_DNA"/>
</dbReference>
<keyword evidence="3" id="KW-0378">Hydrolase</keyword>
<evidence type="ECO:0000313" key="5">
    <source>
        <dbReference type="Proteomes" id="UP000092950"/>
    </source>
</evidence>
<gene>
    <name evidence="3" type="primary">catD_1</name>
    <name evidence="2" type="ORF">BBN53_19110</name>
    <name evidence="3" type="ORF">ERS370011_02129</name>
</gene>
<accession>A0A0J6C761</accession>
<dbReference type="Proteomes" id="UP000053096">
    <property type="component" value="Unassembled WGS sequence"/>
</dbReference>
<dbReference type="EMBL" id="CYTV01000005">
    <property type="protein sequence ID" value="CUI77139.1"/>
    <property type="molecule type" value="Genomic_DNA"/>
</dbReference>
<reference evidence="2 5" key="2">
    <citation type="submission" date="2016-07" db="EMBL/GenBank/DDBJ databases">
        <title>Complete genome sequences of Bordetella pseudohinzii.</title>
        <authorList>
            <person name="Spilker T."/>
            <person name="Darrah R."/>
            <person name="LiPuma J.J."/>
        </authorList>
    </citation>
    <scope>NUCLEOTIDE SEQUENCE [LARGE SCALE GENOMIC DNA]</scope>
    <source>
        <strain evidence="2 5">HI4681</strain>
    </source>
</reference>